<feature type="chain" id="PRO_5045484021" evidence="1">
    <location>
        <begin position="18"/>
        <end position="303"/>
    </location>
</feature>
<dbReference type="EMBL" id="JBFTWV010000004">
    <property type="protein sequence ID" value="KAL2800372.1"/>
    <property type="molecule type" value="Genomic_DNA"/>
</dbReference>
<evidence type="ECO:0000256" key="1">
    <source>
        <dbReference type="SAM" id="SignalP"/>
    </source>
</evidence>
<sequence length="303" mass="32277">MFLLKLMFAELLLQALSLPPLTCGRILSVSTDGTSPHTVLDNLCTAPDGIVVDQEAGYIYYSQMGSGVFLSGNGTIERTNLDGSERTVLIGGGMTTTPKQLILAEVDGVKKLYWGDREGMKVMRSNIDGSGVEVVIDTSTSAGSAESKLVVGVAIDTINDWFYWTQKGSSVIRNGSLHRARLIPPPGSTPSSRTDAQILLSGLPEPIDLHLRPSTNTLYWTDRGNLGQGSVNSLALGTGQTVTATPTVLVSRVGEAIGITIDEATETLFFSNLGGEVYAYDLVQRTNRRIARGLGLLTGVDLA</sequence>
<organism evidence="2 3">
    <name type="scientific">Aspergillus keveii</name>
    <dbReference type="NCBI Taxonomy" id="714993"/>
    <lineage>
        <taxon>Eukaryota</taxon>
        <taxon>Fungi</taxon>
        <taxon>Dikarya</taxon>
        <taxon>Ascomycota</taxon>
        <taxon>Pezizomycotina</taxon>
        <taxon>Eurotiomycetes</taxon>
        <taxon>Eurotiomycetidae</taxon>
        <taxon>Eurotiales</taxon>
        <taxon>Aspergillaceae</taxon>
        <taxon>Aspergillus</taxon>
        <taxon>Aspergillus subgen. Nidulantes</taxon>
    </lineage>
</organism>
<dbReference type="Proteomes" id="UP001610563">
    <property type="component" value="Unassembled WGS sequence"/>
</dbReference>
<feature type="signal peptide" evidence="1">
    <location>
        <begin position="1"/>
        <end position="17"/>
    </location>
</feature>
<dbReference type="InterPro" id="IPR000033">
    <property type="entry name" value="LDLR_classB_rpt"/>
</dbReference>
<evidence type="ECO:0000313" key="2">
    <source>
        <dbReference type="EMBL" id="KAL2800372.1"/>
    </source>
</evidence>
<keyword evidence="1" id="KW-0732">Signal</keyword>
<dbReference type="Gene3D" id="2.120.10.30">
    <property type="entry name" value="TolB, C-terminal domain"/>
    <property type="match status" value="2"/>
</dbReference>
<protein>
    <submittedName>
        <fullName evidence="2">YWTD domain-containing protein</fullName>
    </submittedName>
</protein>
<dbReference type="SUPFAM" id="SSF63829">
    <property type="entry name" value="Calcium-dependent phosphotriesterase"/>
    <property type="match status" value="1"/>
</dbReference>
<keyword evidence="3" id="KW-1185">Reference proteome</keyword>
<dbReference type="InterPro" id="IPR050778">
    <property type="entry name" value="Cueball_EGF_LRP_Nidogen"/>
</dbReference>
<dbReference type="PANTHER" id="PTHR46513">
    <property type="entry name" value="VITELLOGENIN RECEPTOR-LIKE PROTEIN-RELATED-RELATED"/>
    <property type="match status" value="1"/>
</dbReference>
<proteinExistence type="predicted"/>
<name>A0ABR4GN62_9EURO</name>
<reference evidence="2 3" key="1">
    <citation type="submission" date="2024-07" db="EMBL/GenBank/DDBJ databases">
        <title>Section-level genome sequencing and comparative genomics of Aspergillus sections Usti and Cavernicolus.</title>
        <authorList>
            <consortium name="Lawrence Berkeley National Laboratory"/>
            <person name="Nybo J.L."/>
            <person name="Vesth T.C."/>
            <person name="Theobald S."/>
            <person name="Frisvad J.C."/>
            <person name="Larsen T.O."/>
            <person name="Kjaerboelling I."/>
            <person name="Rothschild-Mancinelli K."/>
            <person name="Lyhne E.K."/>
            <person name="Kogle M.E."/>
            <person name="Barry K."/>
            <person name="Clum A."/>
            <person name="Na H."/>
            <person name="Ledsgaard L."/>
            <person name="Lin J."/>
            <person name="Lipzen A."/>
            <person name="Kuo A."/>
            <person name="Riley R."/>
            <person name="Mondo S."/>
            <person name="Labutti K."/>
            <person name="Haridas S."/>
            <person name="Pangalinan J."/>
            <person name="Salamov A.A."/>
            <person name="Simmons B.A."/>
            <person name="Magnuson J.K."/>
            <person name="Chen J."/>
            <person name="Drula E."/>
            <person name="Henrissat B."/>
            <person name="Wiebenga A."/>
            <person name="Lubbers R.J."/>
            <person name="Gomes A.C."/>
            <person name="Makela M.R."/>
            <person name="Stajich J."/>
            <person name="Grigoriev I.V."/>
            <person name="Mortensen U.H."/>
            <person name="De Vries R.P."/>
            <person name="Baker S.E."/>
            <person name="Andersen M.R."/>
        </authorList>
    </citation>
    <scope>NUCLEOTIDE SEQUENCE [LARGE SCALE GENOMIC DNA]</scope>
    <source>
        <strain evidence="2 3">CBS 209.92</strain>
    </source>
</reference>
<accession>A0ABR4GN62</accession>
<dbReference type="InterPro" id="IPR011042">
    <property type="entry name" value="6-blade_b-propeller_TolB-like"/>
</dbReference>
<evidence type="ECO:0000313" key="3">
    <source>
        <dbReference type="Proteomes" id="UP001610563"/>
    </source>
</evidence>
<dbReference type="SMART" id="SM00135">
    <property type="entry name" value="LY"/>
    <property type="match status" value="5"/>
</dbReference>
<comment type="caution">
    <text evidence="2">The sequence shown here is derived from an EMBL/GenBank/DDBJ whole genome shotgun (WGS) entry which is preliminary data.</text>
</comment>
<gene>
    <name evidence="2" type="ORF">BJX66DRAFT_321780</name>
</gene>